<evidence type="ECO:0000313" key="1">
    <source>
        <dbReference type="EMBL" id="KAK7858485.1"/>
    </source>
</evidence>
<reference evidence="1" key="2">
    <citation type="journal article" date="2018" name="Sci. Data">
        <title>The draft genome sequence of cork oak.</title>
        <authorList>
            <person name="Ramos A.M."/>
            <person name="Usie A."/>
            <person name="Barbosa P."/>
            <person name="Barros P.M."/>
            <person name="Capote T."/>
            <person name="Chaves I."/>
            <person name="Simoes F."/>
            <person name="Abreu I."/>
            <person name="Carrasquinho I."/>
            <person name="Faro C."/>
            <person name="Guimaraes J.B."/>
            <person name="Mendonca D."/>
            <person name="Nobrega F."/>
            <person name="Rodrigues L."/>
            <person name="Saibo N.J.M."/>
            <person name="Varela M.C."/>
            <person name="Egas C."/>
            <person name="Matos J."/>
            <person name="Miguel C.M."/>
            <person name="Oliveira M.M."/>
            <person name="Ricardo C.P."/>
            <person name="Goncalves S."/>
        </authorList>
    </citation>
    <scope>NUCLEOTIDE SEQUENCE [LARGE SCALE GENOMIC DNA]</scope>
    <source>
        <strain evidence="1">HL8</strain>
    </source>
</reference>
<reference evidence="1" key="1">
    <citation type="submission" date="2017-12" db="EMBL/GenBank/DDBJ databases">
        <authorList>
            <person name="Barbosa P."/>
            <person name="Usie A."/>
            <person name="Ramos A.M."/>
        </authorList>
    </citation>
    <scope>NUCLEOTIDE SEQUENCE</scope>
    <source>
        <strain evidence="1">HL8</strain>
        <tissue evidence="1">Leaves</tissue>
    </source>
</reference>
<protein>
    <submittedName>
        <fullName evidence="1">Uncharacterized protein</fullName>
    </submittedName>
</protein>
<dbReference type="AlphaFoldDB" id="A0AAW0M4L1"/>
<comment type="caution">
    <text evidence="1">The sequence shown here is derived from an EMBL/GenBank/DDBJ whole genome shotgun (WGS) entry which is preliminary data.</text>
</comment>
<gene>
    <name evidence="1" type="ORF">CFP56_012255</name>
</gene>
<sequence>MLTKSSQNVAWGKLLSQCSQQFVGFQQKRHVCLLQKLSYSKESNA</sequence>
<organism evidence="1">
    <name type="scientific">Quercus suber</name>
    <name type="common">Cork oak</name>
    <dbReference type="NCBI Taxonomy" id="58331"/>
    <lineage>
        <taxon>Eukaryota</taxon>
        <taxon>Viridiplantae</taxon>
        <taxon>Streptophyta</taxon>
        <taxon>Embryophyta</taxon>
        <taxon>Tracheophyta</taxon>
        <taxon>Spermatophyta</taxon>
        <taxon>Magnoliopsida</taxon>
        <taxon>eudicotyledons</taxon>
        <taxon>Gunneridae</taxon>
        <taxon>Pentapetalae</taxon>
        <taxon>rosids</taxon>
        <taxon>fabids</taxon>
        <taxon>Fagales</taxon>
        <taxon>Fagaceae</taxon>
        <taxon>Quercus</taxon>
    </lineage>
</organism>
<reference evidence="1" key="3">
    <citation type="submission" date="2023-07" db="EMBL/GenBank/DDBJ databases">
        <title>An improved reference 1 genome and first organelle genomes of Quercus suber.</title>
        <authorList>
            <consortium name="Genosuber Consortium"/>
            <person name="Usie A."/>
            <person name="Serra O."/>
            <person name="Barros P."/>
        </authorList>
    </citation>
    <scope>NUCLEOTIDE SEQUENCE</scope>
    <source>
        <strain evidence="1">HL8</strain>
        <tissue evidence="1">Leaves</tissue>
    </source>
</reference>
<proteinExistence type="predicted"/>
<accession>A0AAW0M4L1</accession>
<name>A0AAW0M4L1_QUESU</name>
<dbReference type="EMBL" id="PKMF04000019">
    <property type="protein sequence ID" value="KAK7858485.1"/>
    <property type="molecule type" value="Genomic_DNA"/>
</dbReference>